<evidence type="ECO:0000313" key="10">
    <source>
        <dbReference type="Proteomes" id="UP000887567"/>
    </source>
</evidence>
<name>A0A913XL68_EXADI</name>
<protein>
    <recommendedName>
        <fullName evidence="8">V-type proton ATPase subunit a</fullName>
    </recommendedName>
</protein>
<dbReference type="GO" id="GO:0046961">
    <property type="term" value="F:proton-transporting ATPase activity, rotational mechanism"/>
    <property type="evidence" value="ECO:0007669"/>
    <property type="project" value="InterPro"/>
</dbReference>
<dbReference type="Pfam" id="PF01496">
    <property type="entry name" value="V_ATPase_I"/>
    <property type="match status" value="1"/>
</dbReference>
<feature type="transmembrane region" description="Helical" evidence="8">
    <location>
        <begin position="88"/>
        <end position="106"/>
    </location>
</feature>
<keyword evidence="8" id="KW-0375">Hydrogen ion transport</keyword>
<accession>A0A913XL68</accession>
<comment type="similarity">
    <text evidence="2 8">Belongs to the V-ATPase 116 kDa subunit family.</text>
</comment>
<evidence type="ECO:0000256" key="8">
    <source>
        <dbReference type="RuleBase" id="RU361189"/>
    </source>
</evidence>
<dbReference type="GO" id="GO:0016471">
    <property type="term" value="C:vacuolar proton-transporting V-type ATPase complex"/>
    <property type="evidence" value="ECO:0007669"/>
    <property type="project" value="TreeGrafter"/>
</dbReference>
<evidence type="ECO:0000256" key="5">
    <source>
        <dbReference type="ARBA" id="ARBA00022989"/>
    </source>
</evidence>
<reference evidence="9" key="1">
    <citation type="submission" date="2022-11" db="UniProtKB">
        <authorList>
            <consortium name="EnsemblMetazoa"/>
        </authorList>
    </citation>
    <scope>IDENTIFICATION</scope>
</reference>
<dbReference type="GO" id="GO:0051117">
    <property type="term" value="F:ATPase binding"/>
    <property type="evidence" value="ECO:0007669"/>
    <property type="project" value="TreeGrafter"/>
</dbReference>
<keyword evidence="6 8" id="KW-0406">Ion transport</keyword>
<keyword evidence="5 8" id="KW-1133">Transmembrane helix</keyword>
<comment type="subcellular location">
    <subcellularLocation>
        <location evidence="1">Membrane</location>
        <topology evidence="1">Multi-pass membrane protein</topology>
    </subcellularLocation>
</comment>
<dbReference type="Proteomes" id="UP000887567">
    <property type="component" value="Unplaced"/>
</dbReference>
<comment type="function">
    <text evidence="8">Essential component of the vacuolar proton pump (V-ATPase), a multimeric enzyme that catalyzes the translocation of protons across the membranes. Required for assembly and activity of the V-ATPase.</text>
</comment>
<evidence type="ECO:0000256" key="3">
    <source>
        <dbReference type="ARBA" id="ARBA00022448"/>
    </source>
</evidence>
<dbReference type="GO" id="GO:0005886">
    <property type="term" value="C:plasma membrane"/>
    <property type="evidence" value="ECO:0007669"/>
    <property type="project" value="TreeGrafter"/>
</dbReference>
<keyword evidence="7 8" id="KW-0472">Membrane</keyword>
<dbReference type="PANTHER" id="PTHR11629:SF63">
    <property type="entry name" value="V-TYPE PROTON ATPASE SUBUNIT A"/>
    <property type="match status" value="1"/>
</dbReference>
<evidence type="ECO:0000256" key="2">
    <source>
        <dbReference type="ARBA" id="ARBA00009904"/>
    </source>
</evidence>
<dbReference type="KEGG" id="epa:110244100"/>
<dbReference type="OrthoDB" id="6412104at2759"/>
<dbReference type="GO" id="GO:0007035">
    <property type="term" value="P:vacuolar acidification"/>
    <property type="evidence" value="ECO:0007669"/>
    <property type="project" value="TreeGrafter"/>
</dbReference>
<dbReference type="EnsemblMetazoa" id="XM_021050265.1">
    <property type="protein sequence ID" value="XP_020905924.1"/>
    <property type="gene ID" value="LOC110244100"/>
</dbReference>
<feature type="transmembrane region" description="Helical" evidence="8">
    <location>
        <begin position="121"/>
        <end position="141"/>
    </location>
</feature>
<dbReference type="OMA" id="NCATAYW"/>
<dbReference type="AlphaFoldDB" id="A0A913XL68"/>
<dbReference type="GO" id="GO:0033179">
    <property type="term" value="C:proton-transporting V-type ATPase, V0 domain"/>
    <property type="evidence" value="ECO:0007669"/>
    <property type="project" value="InterPro"/>
</dbReference>
<feature type="transmembrane region" description="Helical" evidence="8">
    <location>
        <begin position="183"/>
        <end position="202"/>
    </location>
</feature>
<evidence type="ECO:0000256" key="4">
    <source>
        <dbReference type="ARBA" id="ARBA00022692"/>
    </source>
</evidence>
<organism evidence="9 10">
    <name type="scientific">Exaiptasia diaphana</name>
    <name type="common">Tropical sea anemone</name>
    <name type="synonym">Aiptasia pulchella</name>
    <dbReference type="NCBI Taxonomy" id="2652724"/>
    <lineage>
        <taxon>Eukaryota</taxon>
        <taxon>Metazoa</taxon>
        <taxon>Cnidaria</taxon>
        <taxon>Anthozoa</taxon>
        <taxon>Hexacorallia</taxon>
        <taxon>Actiniaria</taxon>
        <taxon>Aiptasiidae</taxon>
        <taxon>Exaiptasia</taxon>
    </lineage>
</organism>
<evidence type="ECO:0000256" key="7">
    <source>
        <dbReference type="ARBA" id="ARBA00023136"/>
    </source>
</evidence>
<proteinExistence type="inferred from homology"/>
<evidence type="ECO:0000313" key="9">
    <source>
        <dbReference type="EnsemblMetazoa" id="XP_020905924.1"/>
    </source>
</evidence>
<dbReference type="InterPro" id="IPR002490">
    <property type="entry name" value="V-ATPase_116kDa_su"/>
</dbReference>
<keyword evidence="10" id="KW-1185">Reference proteome</keyword>
<dbReference type="RefSeq" id="XP_020905924.1">
    <property type="nucleotide sequence ID" value="XM_021050265.1"/>
</dbReference>
<sequence>MLMGLFAVYTGLIYNDCFSRSFNIFGTGWYFPNSTGPYSDAALETKGYTPMLDPRDSYGGVPYYFGIDPIWQVAKNKLNFTNSFKMKLSIILGVIHMMFGVCLSFFNHRHFKKPLNIVCEFIPQVLFLGCIFGYLVILIFYKWISFSVTSKHLPSLLLATINMFLAFGKDIKDEDLLYSGQSAIQPLLVVTAVLCVPWMLLLKPLYLRHQHKKKQEPEGFHRLRGETSSDSELPRGIQDEAQGEVIHNEEFQKQQASEHEEEFDFGEVFVHQAIHTIEYCLGCISNTASYLRLWALSLAHAELSEVLWTMILHLALPMKGALGIVGTFALFTVWAELTIAILLVMEGLSAFLHALRLHWVEFQSKFYTGAGYLFMPFSFEHILSGEDGD</sequence>
<keyword evidence="4 8" id="KW-0812">Transmembrane</keyword>
<keyword evidence="3 8" id="KW-0813">Transport</keyword>
<dbReference type="PANTHER" id="PTHR11629">
    <property type="entry name" value="VACUOLAR PROTON ATPASES"/>
    <property type="match status" value="1"/>
</dbReference>
<evidence type="ECO:0000256" key="1">
    <source>
        <dbReference type="ARBA" id="ARBA00004141"/>
    </source>
</evidence>
<feature type="transmembrane region" description="Helical" evidence="8">
    <location>
        <begin position="153"/>
        <end position="171"/>
    </location>
</feature>
<dbReference type="GeneID" id="110244100"/>
<evidence type="ECO:0000256" key="6">
    <source>
        <dbReference type="ARBA" id="ARBA00023065"/>
    </source>
</evidence>